<dbReference type="EMBL" id="JAVFWL010000003">
    <property type="protein sequence ID" value="KAK6741520.1"/>
    <property type="molecule type" value="Genomic_DNA"/>
</dbReference>
<feature type="region of interest" description="Disordered" evidence="1">
    <location>
        <begin position="415"/>
        <end position="441"/>
    </location>
</feature>
<dbReference type="InterPro" id="IPR005312">
    <property type="entry name" value="DUF1759"/>
</dbReference>
<sequence>MIYMQQHSFAGTLSDKCVLPAASHPASEDGEKLKRQANKEFHLKASQAYYYEIWTEYAKVSTFEVLRVDKSDREACNAALKQVQNAIVEIKTLQTTFEGALYAFTDTVDKISEPLTKEEDDKVSEYITNAEELIASITDMLLKLEMTKASLASHNLTFSTYTGSHPPPEVPSAKIELPRIPVPEFNGKSWQWDSFWELFNATVHSLPLSNLQKFNYLVRALKGEARESIARFQITSENYPLAVQHLKERYANVQNIITGLHRQLEHWNARSPQLRDQRKLHERLSAITAQLENKGEPLDSPWLLSKILSKFTERIQRSTLKEKVSLPQGETWTLKKFMTTIDIVIKREEEFELQLPKRKNVHNFQAKLQRNRSSKSKSGLPFVSIAIAKNIGPQDARKSRHLKHGWNILKKDKPRHWTAPVKPPQQGPVSNVKKEERKKPSYVRQNFTRSLEGATSKDTRAHNVSDTLRYGADRSFIDVTYSGASGIAMTACTYLTSQKESSFLMAKSKVADSNRPTTVPKLEINAITIGARLTLNTFLSLKSSISINNVIFLTEIVLNWLKGSLDHPRTGPYVKNRIRETCEIRDIVESLKRMEVGVKFGYIDTK</sequence>
<name>A0ABR1CTZ1_NECAM</name>
<evidence type="ECO:0000313" key="3">
    <source>
        <dbReference type="Proteomes" id="UP001303046"/>
    </source>
</evidence>
<dbReference type="PANTHER" id="PTHR22954:SF3">
    <property type="entry name" value="PROTEIN CBG08539"/>
    <property type="match status" value="1"/>
</dbReference>
<reference evidence="2 3" key="1">
    <citation type="submission" date="2023-08" db="EMBL/GenBank/DDBJ databases">
        <title>A Necator americanus chromosomal reference genome.</title>
        <authorList>
            <person name="Ilik V."/>
            <person name="Petrzelkova K.J."/>
            <person name="Pardy F."/>
            <person name="Fuh T."/>
            <person name="Niatou-Singa F.S."/>
            <person name="Gouil Q."/>
            <person name="Baker L."/>
            <person name="Ritchie M.E."/>
            <person name="Jex A.R."/>
            <person name="Gazzola D."/>
            <person name="Li H."/>
            <person name="Toshio Fujiwara R."/>
            <person name="Zhan B."/>
            <person name="Aroian R.V."/>
            <person name="Pafco B."/>
            <person name="Schwarz E.M."/>
        </authorList>
    </citation>
    <scope>NUCLEOTIDE SEQUENCE [LARGE SCALE GENOMIC DNA]</scope>
    <source>
        <strain evidence="2 3">Aroian</strain>
        <tissue evidence="2">Whole animal</tissue>
    </source>
</reference>
<proteinExistence type="predicted"/>
<comment type="caution">
    <text evidence="2">The sequence shown here is derived from an EMBL/GenBank/DDBJ whole genome shotgun (WGS) entry which is preliminary data.</text>
</comment>
<dbReference type="Proteomes" id="UP001303046">
    <property type="component" value="Unassembled WGS sequence"/>
</dbReference>
<evidence type="ECO:0000313" key="2">
    <source>
        <dbReference type="EMBL" id="KAK6741520.1"/>
    </source>
</evidence>
<protein>
    <submittedName>
        <fullName evidence="2">Uncharacterized protein</fullName>
    </submittedName>
</protein>
<gene>
    <name evidence="2" type="primary">Necator_chrIII.g10167</name>
    <name evidence="2" type="ORF">RB195_009402</name>
</gene>
<organism evidence="2 3">
    <name type="scientific">Necator americanus</name>
    <name type="common">Human hookworm</name>
    <dbReference type="NCBI Taxonomy" id="51031"/>
    <lineage>
        <taxon>Eukaryota</taxon>
        <taxon>Metazoa</taxon>
        <taxon>Ecdysozoa</taxon>
        <taxon>Nematoda</taxon>
        <taxon>Chromadorea</taxon>
        <taxon>Rhabditida</taxon>
        <taxon>Rhabditina</taxon>
        <taxon>Rhabditomorpha</taxon>
        <taxon>Strongyloidea</taxon>
        <taxon>Ancylostomatidae</taxon>
        <taxon>Bunostominae</taxon>
        <taxon>Necator</taxon>
    </lineage>
</organism>
<dbReference type="InterPro" id="IPR008042">
    <property type="entry name" value="Retrotrans_Pao"/>
</dbReference>
<dbReference type="PANTHER" id="PTHR22954">
    <property type="entry name" value="RETROVIRAL PROTEASE-RELATED"/>
    <property type="match status" value="1"/>
</dbReference>
<dbReference type="Pfam" id="PF03564">
    <property type="entry name" value="DUF1759"/>
    <property type="match status" value="1"/>
</dbReference>
<accession>A0ABR1CTZ1</accession>
<dbReference type="Pfam" id="PF05380">
    <property type="entry name" value="Peptidase_A17"/>
    <property type="match status" value="1"/>
</dbReference>
<keyword evidence="3" id="KW-1185">Reference proteome</keyword>
<evidence type="ECO:0000256" key="1">
    <source>
        <dbReference type="SAM" id="MobiDB-lite"/>
    </source>
</evidence>